<keyword evidence="2 8" id="KW-1003">Cell membrane</keyword>
<accession>E3HBF5</accession>
<evidence type="ECO:0000256" key="7">
    <source>
        <dbReference type="ARBA" id="ARBA00023211"/>
    </source>
</evidence>
<keyword evidence="1 8" id="KW-0813">Transport</keyword>
<protein>
    <recommendedName>
        <fullName evidence="8">Putative manganese efflux pump MntP</fullName>
    </recommendedName>
</protein>
<geneLocation type="plasmid" evidence="9 10">
    <name>pILYOP01</name>
</geneLocation>
<evidence type="ECO:0000256" key="2">
    <source>
        <dbReference type="ARBA" id="ARBA00022475"/>
    </source>
</evidence>
<dbReference type="PANTHER" id="PTHR35529">
    <property type="entry name" value="MANGANESE EFFLUX PUMP MNTP-RELATED"/>
    <property type="match status" value="1"/>
</dbReference>
<dbReference type="OrthoDB" id="9811590at2"/>
<proteinExistence type="inferred from homology"/>
<evidence type="ECO:0000256" key="3">
    <source>
        <dbReference type="ARBA" id="ARBA00022692"/>
    </source>
</evidence>
<keyword evidence="7 8" id="KW-0464">Manganese</keyword>
<evidence type="ECO:0000256" key="4">
    <source>
        <dbReference type="ARBA" id="ARBA00022989"/>
    </source>
</evidence>
<dbReference type="PANTHER" id="PTHR35529:SF1">
    <property type="entry name" value="MANGANESE EFFLUX PUMP MNTP-RELATED"/>
    <property type="match status" value="1"/>
</dbReference>
<keyword evidence="5 8" id="KW-0406">Ion transport</keyword>
<comment type="similarity">
    <text evidence="8">Belongs to the MntP (TC 9.B.29) family.</text>
</comment>
<evidence type="ECO:0000256" key="1">
    <source>
        <dbReference type="ARBA" id="ARBA00022448"/>
    </source>
</evidence>
<feature type="transmembrane region" description="Helical" evidence="8">
    <location>
        <begin position="6"/>
        <end position="27"/>
    </location>
</feature>
<organism evidence="9 10">
    <name type="scientific">Ilyobacter polytropus (strain ATCC 51220 / DSM 2926 / LMG 16218 / CuHBu1)</name>
    <dbReference type="NCBI Taxonomy" id="572544"/>
    <lineage>
        <taxon>Bacteria</taxon>
        <taxon>Fusobacteriati</taxon>
        <taxon>Fusobacteriota</taxon>
        <taxon>Fusobacteriia</taxon>
        <taxon>Fusobacteriales</taxon>
        <taxon>Fusobacteriaceae</taxon>
        <taxon>Ilyobacter</taxon>
    </lineage>
</organism>
<evidence type="ECO:0000256" key="6">
    <source>
        <dbReference type="ARBA" id="ARBA00023136"/>
    </source>
</evidence>
<dbReference type="EMBL" id="CP002282">
    <property type="protein sequence ID" value="ADO83770.1"/>
    <property type="molecule type" value="Genomic_DNA"/>
</dbReference>
<reference evidence="9 10" key="1">
    <citation type="journal article" date="2010" name="Stand. Genomic Sci.">
        <title>Complete genome sequence of Ilyobacter polytropus type strain (CuHbu1).</title>
        <authorList>
            <person name="Sikorski J."/>
            <person name="Chertkov O."/>
            <person name="Lapidus A."/>
            <person name="Nolan M."/>
            <person name="Lucas S."/>
            <person name="Del Rio T.G."/>
            <person name="Tice H."/>
            <person name="Cheng J.F."/>
            <person name="Tapia R."/>
            <person name="Han C."/>
            <person name="Goodwin L."/>
            <person name="Pitluck S."/>
            <person name="Liolios K."/>
            <person name="Ivanova N."/>
            <person name="Mavromatis K."/>
            <person name="Mikhailova N."/>
            <person name="Pati A."/>
            <person name="Chen A."/>
            <person name="Palaniappan K."/>
            <person name="Land M."/>
            <person name="Hauser L."/>
            <person name="Chang Y.J."/>
            <person name="Jeffries C.D."/>
            <person name="Brambilla E."/>
            <person name="Yasawong M."/>
            <person name="Rohde M."/>
            <person name="Pukall R."/>
            <person name="Spring S."/>
            <person name="Goker M."/>
            <person name="Woyke T."/>
            <person name="Bristow J."/>
            <person name="Eisen J.A."/>
            <person name="Markowitz V."/>
            <person name="Hugenholtz P."/>
            <person name="Kyrpides N.C."/>
            <person name="Klenk H.P."/>
        </authorList>
    </citation>
    <scope>NUCLEOTIDE SEQUENCE [LARGE SCALE GENOMIC DNA]</scope>
    <source>
        <strain evidence="10">ATCC 51220 / DSM 2926 / LMG 16218 / CuHBu1</strain>
        <plasmid evidence="10">pILYOP01</plasmid>
    </source>
</reference>
<dbReference type="HOGENOM" id="CLU_096410_3_0_0"/>
<dbReference type="RefSeq" id="WP_013388432.1">
    <property type="nucleotide sequence ID" value="NC_014633.1"/>
</dbReference>
<evidence type="ECO:0000313" key="9">
    <source>
        <dbReference type="EMBL" id="ADO83770.1"/>
    </source>
</evidence>
<keyword evidence="6 8" id="KW-0472">Membrane</keyword>
<dbReference type="Pfam" id="PF02659">
    <property type="entry name" value="Mntp"/>
    <property type="match status" value="1"/>
</dbReference>
<keyword evidence="10" id="KW-1185">Reference proteome</keyword>
<dbReference type="HAMAP" id="MF_01521">
    <property type="entry name" value="MntP_pump"/>
    <property type="match status" value="1"/>
</dbReference>
<evidence type="ECO:0000256" key="8">
    <source>
        <dbReference type="HAMAP-Rule" id="MF_01521"/>
    </source>
</evidence>
<keyword evidence="3 8" id="KW-0812">Transmembrane</keyword>
<keyword evidence="4 8" id="KW-1133">Transmembrane helix</keyword>
<dbReference type="InterPro" id="IPR022929">
    <property type="entry name" value="Put_MntP"/>
</dbReference>
<keyword evidence="8" id="KW-0997">Cell inner membrane</keyword>
<sequence>MTFSTLFFISVGLAMDAFAVSLTEGMALKKNHINHIFRVAFVFGIFQALMPLLGWFIGGLFYDMISKYEHWVAFGLLAFVGGKMLLEAWENQKCETEGKCDVSSNIILLGIATSIDALAVGFSFSLLPGLNIYSTIFIIGIITFIISSAGVYMGNKAGQLLGYKAEYAGGFILIGMGCKILFEHIA</sequence>
<dbReference type="Proteomes" id="UP000006875">
    <property type="component" value="Plasmid pILYOP01"/>
</dbReference>
<feature type="transmembrane region" description="Helical" evidence="8">
    <location>
        <begin position="106"/>
        <end position="126"/>
    </location>
</feature>
<keyword evidence="9" id="KW-0614">Plasmid</keyword>
<comment type="subcellular location">
    <subcellularLocation>
        <location evidence="8">Cell inner membrane</location>
        <topology evidence="8">Multi-pass membrane protein</topology>
    </subcellularLocation>
</comment>
<dbReference type="KEGG" id="ipo:Ilyop_1999"/>
<feature type="transmembrane region" description="Helical" evidence="8">
    <location>
        <begin position="68"/>
        <end position="86"/>
    </location>
</feature>
<evidence type="ECO:0000256" key="5">
    <source>
        <dbReference type="ARBA" id="ARBA00023065"/>
    </source>
</evidence>
<comment type="function">
    <text evidence="8">Probably functions as a manganese efflux pump.</text>
</comment>
<dbReference type="AlphaFoldDB" id="E3HBF5"/>
<feature type="transmembrane region" description="Helical" evidence="8">
    <location>
        <begin position="39"/>
        <end position="62"/>
    </location>
</feature>
<dbReference type="InterPro" id="IPR003810">
    <property type="entry name" value="Mntp/YtaF"/>
</dbReference>
<dbReference type="GO" id="GO:0005886">
    <property type="term" value="C:plasma membrane"/>
    <property type="evidence" value="ECO:0007669"/>
    <property type="project" value="UniProtKB-SubCell"/>
</dbReference>
<feature type="transmembrane region" description="Helical" evidence="8">
    <location>
        <begin position="132"/>
        <end position="153"/>
    </location>
</feature>
<evidence type="ECO:0000313" key="10">
    <source>
        <dbReference type="Proteomes" id="UP000006875"/>
    </source>
</evidence>
<dbReference type="GO" id="GO:0005384">
    <property type="term" value="F:manganese ion transmembrane transporter activity"/>
    <property type="evidence" value="ECO:0007669"/>
    <property type="project" value="UniProtKB-UniRule"/>
</dbReference>
<name>E3HBF5_ILYPC</name>
<gene>
    <name evidence="8" type="primary">mntP</name>
    <name evidence="9" type="ordered locus">Ilyop_1999</name>
</gene>